<evidence type="ECO:0000259" key="2">
    <source>
        <dbReference type="Pfam" id="PF04892"/>
    </source>
</evidence>
<dbReference type="RefSeq" id="WP_092652078.1">
    <property type="nucleotide sequence ID" value="NZ_FOHA01000008.1"/>
</dbReference>
<organism evidence="3 4">
    <name type="scientific">Isobaculum melis</name>
    <dbReference type="NCBI Taxonomy" id="142588"/>
    <lineage>
        <taxon>Bacteria</taxon>
        <taxon>Bacillati</taxon>
        <taxon>Bacillota</taxon>
        <taxon>Bacilli</taxon>
        <taxon>Lactobacillales</taxon>
        <taxon>Carnobacteriaceae</taxon>
        <taxon>Isobaculum</taxon>
    </lineage>
</organism>
<keyword evidence="1" id="KW-0812">Transmembrane</keyword>
<evidence type="ECO:0000313" key="3">
    <source>
        <dbReference type="EMBL" id="SER86934.1"/>
    </source>
</evidence>
<dbReference type="PANTHER" id="PTHR36834">
    <property type="entry name" value="MEMBRANE PROTEIN-RELATED"/>
    <property type="match status" value="1"/>
</dbReference>
<feature type="transmembrane region" description="Helical" evidence="1">
    <location>
        <begin position="66"/>
        <end position="88"/>
    </location>
</feature>
<feature type="transmembrane region" description="Helical" evidence="1">
    <location>
        <begin position="181"/>
        <end position="201"/>
    </location>
</feature>
<feature type="domain" description="VanZ-like" evidence="2">
    <location>
        <begin position="71"/>
        <end position="196"/>
    </location>
</feature>
<protein>
    <submittedName>
        <fullName evidence="3">Glycopeptide antibiotics resistance protein</fullName>
    </submittedName>
</protein>
<name>A0A1H9SPY1_9LACT</name>
<evidence type="ECO:0000313" key="4">
    <source>
        <dbReference type="Proteomes" id="UP000198948"/>
    </source>
</evidence>
<dbReference type="InterPro" id="IPR053150">
    <property type="entry name" value="Teicoplanin_resist-assoc"/>
</dbReference>
<feature type="transmembrane region" description="Helical" evidence="1">
    <location>
        <begin position="20"/>
        <end position="45"/>
    </location>
</feature>
<sequence length="212" mass="25189">MFFLQGLYDWLEQLAGGRYNHFWLVHLSFRSLDKALQVYLFWIIYRLIYLLRKKSKQEIVRKNKEIILWLFVFYVILLYQLTVFRWGFNFSTAFEQLRSLDHVNWQPFVETLKLTNGLTLFDFIYNLFGNIFWFVPMGLMLPALLKKSKQIKTLLIGFGVSLSIEVMQFIFQTGISDIDDVIFNTLGTLLGLLVFSGISWVKNKVKNRLKED</sequence>
<dbReference type="PANTHER" id="PTHR36834:SF1">
    <property type="entry name" value="INTEGRAL MEMBRANE PROTEIN"/>
    <property type="match status" value="1"/>
</dbReference>
<dbReference type="OrthoDB" id="4822551at2"/>
<dbReference type="Proteomes" id="UP000198948">
    <property type="component" value="Unassembled WGS sequence"/>
</dbReference>
<gene>
    <name evidence="3" type="ORF">SAMN04488559_10883</name>
</gene>
<dbReference type="STRING" id="142588.SAMN04488559_10883"/>
<proteinExistence type="predicted"/>
<dbReference type="AlphaFoldDB" id="A0A1H9SPY1"/>
<dbReference type="InterPro" id="IPR006976">
    <property type="entry name" value="VanZ-like"/>
</dbReference>
<evidence type="ECO:0000256" key="1">
    <source>
        <dbReference type="SAM" id="Phobius"/>
    </source>
</evidence>
<dbReference type="EMBL" id="FOHA01000008">
    <property type="protein sequence ID" value="SER86934.1"/>
    <property type="molecule type" value="Genomic_DNA"/>
</dbReference>
<reference evidence="3 4" key="1">
    <citation type="submission" date="2016-10" db="EMBL/GenBank/DDBJ databases">
        <authorList>
            <person name="de Groot N.N."/>
        </authorList>
    </citation>
    <scope>NUCLEOTIDE SEQUENCE [LARGE SCALE GENOMIC DNA]</scope>
    <source>
        <strain evidence="3 4">DSM 13760</strain>
    </source>
</reference>
<accession>A0A1H9SPY1</accession>
<feature type="transmembrane region" description="Helical" evidence="1">
    <location>
        <begin position="123"/>
        <end position="145"/>
    </location>
</feature>
<keyword evidence="4" id="KW-1185">Reference proteome</keyword>
<keyword evidence="1" id="KW-0472">Membrane</keyword>
<keyword evidence="1" id="KW-1133">Transmembrane helix</keyword>
<dbReference type="Pfam" id="PF04892">
    <property type="entry name" value="VanZ"/>
    <property type="match status" value="1"/>
</dbReference>
<feature type="transmembrane region" description="Helical" evidence="1">
    <location>
        <begin position="154"/>
        <end position="175"/>
    </location>
</feature>